<keyword evidence="2" id="KW-0808">Transferase</keyword>
<evidence type="ECO:0000313" key="3">
    <source>
        <dbReference type="Proteomes" id="UP000176897"/>
    </source>
</evidence>
<dbReference type="Pfam" id="PF05711">
    <property type="entry name" value="TylF"/>
    <property type="match status" value="1"/>
</dbReference>
<dbReference type="InterPro" id="IPR008884">
    <property type="entry name" value="TylF_MeTrfase"/>
</dbReference>
<comment type="caution">
    <text evidence="2">The sequence shown here is derived from an EMBL/GenBank/DDBJ whole genome shotgun (WGS) entry which is preliminary data.</text>
</comment>
<accession>A0A1F7USY3</accession>
<dbReference type="Proteomes" id="UP000176897">
    <property type="component" value="Unassembled WGS sequence"/>
</dbReference>
<proteinExistence type="predicted"/>
<reference evidence="2 3" key="1">
    <citation type="journal article" date="2016" name="Nat. Commun.">
        <title>Thousands of microbial genomes shed light on interconnected biogeochemical processes in an aquifer system.</title>
        <authorList>
            <person name="Anantharaman K."/>
            <person name="Brown C.T."/>
            <person name="Hug L.A."/>
            <person name="Sharon I."/>
            <person name="Castelle C.J."/>
            <person name="Probst A.J."/>
            <person name="Thomas B.C."/>
            <person name="Singh A."/>
            <person name="Wilkins M.J."/>
            <person name="Karaoz U."/>
            <person name="Brodie E.L."/>
            <person name="Williams K.H."/>
            <person name="Hubbard S.S."/>
            <person name="Banfield J.F."/>
        </authorList>
    </citation>
    <scope>NUCLEOTIDE SEQUENCE [LARGE SCALE GENOMIC DNA]</scope>
</reference>
<dbReference type="SUPFAM" id="SSF53335">
    <property type="entry name" value="S-adenosyl-L-methionine-dependent methyltransferases"/>
    <property type="match status" value="1"/>
</dbReference>
<evidence type="ECO:0000256" key="1">
    <source>
        <dbReference type="SAM" id="Phobius"/>
    </source>
</evidence>
<dbReference type="STRING" id="1802401.A3B21_00380"/>
<keyword evidence="1" id="KW-1133">Transmembrane helix</keyword>
<name>A0A1F7USY3_9BACT</name>
<dbReference type="PANTHER" id="PTHR40036:SF1">
    <property type="entry name" value="MACROCIN O-METHYLTRANSFERASE"/>
    <property type="match status" value="1"/>
</dbReference>
<keyword evidence="2" id="KW-0489">Methyltransferase</keyword>
<dbReference type="EMBL" id="MGEJ01000007">
    <property type="protein sequence ID" value="OGL81365.1"/>
    <property type="molecule type" value="Genomic_DNA"/>
</dbReference>
<keyword evidence="1" id="KW-0812">Transmembrane</keyword>
<gene>
    <name evidence="2" type="ORF">A3B21_00380</name>
</gene>
<keyword evidence="1" id="KW-0472">Membrane</keyword>
<dbReference type="Gene3D" id="3.40.50.150">
    <property type="entry name" value="Vaccinia Virus protein VP39"/>
    <property type="match status" value="1"/>
</dbReference>
<organism evidence="2 3">
    <name type="scientific">Candidatus Uhrbacteria bacterium RIFCSPLOWO2_01_FULL_47_24</name>
    <dbReference type="NCBI Taxonomy" id="1802401"/>
    <lineage>
        <taxon>Bacteria</taxon>
        <taxon>Candidatus Uhriibacteriota</taxon>
    </lineage>
</organism>
<dbReference type="AlphaFoldDB" id="A0A1F7USY3"/>
<evidence type="ECO:0000313" key="2">
    <source>
        <dbReference type="EMBL" id="OGL81365.1"/>
    </source>
</evidence>
<dbReference type="GO" id="GO:0008168">
    <property type="term" value="F:methyltransferase activity"/>
    <property type="evidence" value="ECO:0007669"/>
    <property type="project" value="UniProtKB-KW"/>
</dbReference>
<sequence>MIKKIAKKIIKWLATAKWLAFPRKIIVGLACYAFALKNGVIIYYNDPQRSEVLRLVRKIKKENEMLLGDNEAYQIFMAVKRTEKIDGDIAEVGSYRGGSAKLICEAKGNKTLYLFDTFEGLPELHAMDNPNQFHKGQFSAQLEQVKHYLGEYENVYFYKGLFPSTAEPIKNKTFSFVHLDLDLHEPTAASLQFFYPRMNRGGIIISHDYINAPGVRKAFDDFFKDKPEPIIEMSGLQCLIVKI</sequence>
<dbReference type="GO" id="GO:0032259">
    <property type="term" value="P:methylation"/>
    <property type="evidence" value="ECO:0007669"/>
    <property type="project" value="UniProtKB-KW"/>
</dbReference>
<feature type="transmembrane region" description="Helical" evidence="1">
    <location>
        <begin position="21"/>
        <end position="44"/>
    </location>
</feature>
<dbReference type="PANTHER" id="PTHR40036">
    <property type="entry name" value="MACROCIN O-METHYLTRANSFERASE"/>
    <property type="match status" value="1"/>
</dbReference>
<dbReference type="InterPro" id="IPR029063">
    <property type="entry name" value="SAM-dependent_MTases_sf"/>
</dbReference>
<protein>
    <submittedName>
        <fullName evidence="2">Macrocin-O-methyltransferase</fullName>
    </submittedName>
</protein>